<feature type="transmembrane region" description="Helical" evidence="1">
    <location>
        <begin position="29"/>
        <end position="51"/>
    </location>
</feature>
<keyword evidence="3" id="KW-1185">Reference proteome</keyword>
<gene>
    <name evidence="2" type="ORF">GYMLUDRAFT_455571</name>
</gene>
<dbReference type="EMBL" id="KN834763">
    <property type="protein sequence ID" value="KIK63820.1"/>
    <property type="molecule type" value="Genomic_DNA"/>
</dbReference>
<reference evidence="2 3" key="1">
    <citation type="submission" date="2014-04" db="EMBL/GenBank/DDBJ databases">
        <title>Evolutionary Origins and Diversification of the Mycorrhizal Mutualists.</title>
        <authorList>
            <consortium name="DOE Joint Genome Institute"/>
            <consortium name="Mycorrhizal Genomics Consortium"/>
            <person name="Kohler A."/>
            <person name="Kuo A."/>
            <person name="Nagy L.G."/>
            <person name="Floudas D."/>
            <person name="Copeland A."/>
            <person name="Barry K.W."/>
            <person name="Cichocki N."/>
            <person name="Veneault-Fourrey C."/>
            <person name="LaButti K."/>
            <person name="Lindquist E.A."/>
            <person name="Lipzen A."/>
            <person name="Lundell T."/>
            <person name="Morin E."/>
            <person name="Murat C."/>
            <person name="Riley R."/>
            <person name="Ohm R."/>
            <person name="Sun H."/>
            <person name="Tunlid A."/>
            <person name="Henrissat B."/>
            <person name="Grigoriev I.V."/>
            <person name="Hibbett D.S."/>
            <person name="Martin F."/>
        </authorList>
    </citation>
    <scope>NUCLEOTIDE SEQUENCE [LARGE SCALE GENOMIC DNA]</scope>
    <source>
        <strain evidence="2 3">FD-317 M1</strain>
    </source>
</reference>
<accession>A0A0D0BIB0</accession>
<keyword evidence="1" id="KW-0812">Transmembrane</keyword>
<protein>
    <submittedName>
        <fullName evidence="2">Uncharacterized protein</fullName>
    </submittedName>
</protein>
<feature type="transmembrane region" description="Helical" evidence="1">
    <location>
        <begin position="71"/>
        <end position="92"/>
    </location>
</feature>
<name>A0A0D0BIB0_9AGAR</name>
<evidence type="ECO:0000313" key="3">
    <source>
        <dbReference type="Proteomes" id="UP000053593"/>
    </source>
</evidence>
<dbReference type="HOGENOM" id="CLU_1643879_0_0_1"/>
<evidence type="ECO:0000313" key="2">
    <source>
        <dbReference type="EMBL" id="KIK63820.1"/>
    </source>
</evidence>
<keyword evidence="1" id="KW-0472">Membrane</keyword>
<evidence type="ECO:0000256" key="1">
    <source>
        <dbReference type="SAM" id="Phobius"/>
    </source>
</evidence>
<dbReference type="OrthoDB" id="2907833at2759"/>
<dbReference type="Proteomes" id="UP000053593">
    <property type="component" value="Unassembled WGS sequence"/>
</dbReference>
<organism evidence="2 3">
    <name type="scientific">Collybiopsis luxurians FD-317 M1</name>
    <dbReference type="NCBI Taxonomy" id="944289"/>
    <lineage>
        <taxon>Eukaryota</taxon>
        <taxon>Fungi</taxon>
        <taxon>Dikarya</taxon>
        <taxon>Basidiomycota</taxon>
        <taxon>Agaricomycotina</taxon>
        <taxon>Agaricomycetes</taxon>
        <taxon>Agaricomycetidae</taxon>
        <taxon>Agaricales</taxon>
        <taxon>Marasmiineae</taxon>
        <taxon>Omphalotaceae</taxon>
        <taxon>Collybiopsis</taxon>
        <taxon>Collybiopsis luxurians</taxon>
    </lineage>
</organism>
<sequence length="161" mass="18295">MLLLFSTTTLTVQLWFVNRMWVISMRKNSAFAGVTALLAVASWGIAVWMFSVLVKHHSSLLDDFHRVFPVGYAWLAGGIVTDLCIFGGLAYYTELRSRRDREHHILSPGSLLAISHRMIECNVLPLFSQICMIILFKLNVGLYYNLHLFIARVPKHSSTNP</sequence>
<dbReference type="AlphaFoldDB" id="A0A0D0BIB0"/>
<proteinExistence type="predicted"/>
<feature type="transmembrane region" description="Helical" evidence="1">
    <location>
        <begin position="123"/>
        <end position="144"/>
    </location>
</feature>
<keyword evidence="1" id="KW-1133">Transmembrane helix</keyword>